<accession>A0A562SMZ1</accession>
<dbReference type="PANTHER" id="PTHR43590">
    <property type="entry name" value="ARSENIC RESISTANCE PROTEIN ARSH (AFU_ORTHOLOGUE AFUA_5G15030)"/>
    <property type="match status" value="1"/>
</dbReference>
<dbReference type="Gene3D" id="3.40.50.360">
    <property type="match status" value="1"/>
</dbReference>
<dbReference type="InterPro" id="IPR029039">
    <property type="entry name" value="Flavoprotein-like_sf"/>
</dbReference>
<keyword evidence="3" id="KW-1185">Reference proteome</keyword>
<dbReference type="InterPro" id="IPR005025">
    <property type="entry name" value="FMN_Rdtase-like_dom"/>
</dbReference>
<dbReference type="SUPFAM" id="SSF52218">
    <property type="entry name" value="Flavoproteins"/>
    <property type="match status" value="1"/>
</dbReference>
<dbReference type="EMBL" id="VLLG01000006">
    <property type="protein sequence ID" value="TWI82657.1"/>
    <property type="molecule type" value="Genomic_DNA"/>
</dbReference>
<dbReference type="Pfam" id="PF03358">
    <property type="entry name" value="FMN_red"/>
    <property type="match status" value="1"/>
</dbReference>
<evidence type="ECO:0000313" key="2">
    <source>
        <dbReference type="EMBL" id="TWI82657.1"/>
    </source>
</evidence>
<dbReference type="Proteomes" id="UP000316778">
    <property type="component" value="Unassembled WGS sequence"/>
</dbReference>
<dbReference type="GO" id="GO:0016655">
    <property type="term" value="F:oxidoreductase activity, acting on NAD(P)H, quinone or similar compound as acceptor"/>
    <property type="evidence" value="ECO:0007669"/>
    <property type="project" value="TreeGrafter"/>
</dbReference>
<dbReference type="InterPro" id="IPR014063">
    <property type="entry name" value="Arsenate-R_ArsH"/>
</dbReference>
<name>A0A562SMZ1_CHIJA</name>
<comment type="caution">
    <text evidence="2">The sequence shown here is derived from an EMBL/GenBank/DDBJ whole genome shotgun (WGS) entry which is preliminary data.</text>
</comment>
<dbReference type="AlphaFoldDB" id="A0A562SMZ1"/>
<dbReference type="RefSeq" id="WP_145718917.1">
    <property type="nucleotide sequence ID" value="NZ_BAAAFY010000006.1"/>
</dbReference>
<proteinExistence type="predicted"/>
<organism evidence="2 3">
    <name type="scientific">Chitinophaga japonensis</name>
    <name type="common">Flexibacter japonensis</name>
    <dbReference type="NCBI Taxonomy" id="104662"/>
    <lineage>
        <taxon>Bacteria</taxon>
        <taxon>Pseudomonadati</taxon>
        <taxon>Bacteroidota</taxon>
        <taxon>Chitinophagia</taxon>
        <taxon>Chitinophagales</taxon>
        <taxon>Chitinophagaceae</taxon>
        <taxon>Chitinophaga</taxon>
    </lineage>
</organism>
<dbReference type="PANTHER" id="PTHR43590:SF1">
    <property type="entry name" value="ARSENIC RESISTANCE PROTEIN ARSH (AFU_ORTHOLOGUE AFUA_5G15030)"/>
    <property type="match status" value="1"/>
</dbReference>
<protein>
    <submittedName>
        <fullName evidence="2">Arsenic resistance protein ArsH</fullName>
    </submittedName>
</protein>
<evidence type="ECO:0000259" key="1">
    <source>
        <dbReference type="Pfam" id="PF03358"/>
    </source>
</evidence>
<reference evidence="2 3" key="1">
    <citation type="journal article" date="2013" name="Stand. Genomic Sci.">
        <title>Genomic Encyclopedia of Type Strains, Phase I: The one thousand microbial genomes (KMG-I) project.</title>
        <authorList>
            <person name="Kyrpides N.C."/>
            <person name="Woyke T."/>
            <person name="Eisen J.A."/>
            <person name="Garrity G."/>
            <person name="Lilburn T.G."/>
            <person name="Beck B.J."/>
            <person name="Whitman W.B."/>
            <person name="Hugenholtz P."/>
            <person name="Klenk H.P."/>
        </authorList>
    </citation>
    <scope>NUCLEOTIDE SEQUENCE [LARGE SCALE GENOMIC DNA]</scope>
    <source>
        <strain evidence="2 3">DSM 13484</strain>
    </source>
</reference>
<sequence>MNVLIFNGTMDDRPYATAGRVAGYFEEQFRQKGFNPRIFSLAHADIPFFDPLKQETPASVQTMCEAFCEAHLHVWLTPLYHGGMTGVMKNCLDWLELTSRHGRPYLTGKVVALVSWANGSQAMQGINAMDAVAKALRAWVLPFSVPVLKDHLFEPQTSDFSALYKTKFDQMISLLAAARTTVVE</sequence>
<evidence type="ECO:0000313" key="3">
    <source>
        <dbReference type="Proteomes" id="UP000316778"/>
    </source>
</evidence>
<feature type="domain" description="NADPH-dependent FMN reductase-like" evidence="1">
    <location>
        <begin position="1"/>
        <end position="143"/>
    </location>
</feature>
<dbReference type="OrthoDB" id="9812295at2"/>
<gene>
    <name evidence="2" type="ORF">LX66_5234</name>
</gene>